<evidence type="ECO:0000313" key="5">
    <source>
        <dbReference type="Proteomes" id="UP000194360"/>
    </source>
</evidence>
<dbReference type="GO" id="GO:0019752">
    <property type="term" value="P:carboxylic acid metabolic process"/>
    <property type="evidence" value="ECO:0007669"/>
    <property type="project" value="UniProtKB-ARBA"/>
</dbReference>
<dbReference type="EC" id="4.3.2.3" evidence="4"/>
<name>A0A1Y2MS11_PSEAH</name>
<dbReference type="InterPro" id="IPR051121">
    <property type="entry name" value="FAH"/>
</dbReference>
<reference evidence="4 5" key="1">
    <citation type="submission" date="2016-09" db="EMBL/GenBank/DDBJ databases">
        <title>Pseudonocardia autotrophica DSM535, a candidate organism with high potential of specific P450 cytochromes.</title>
        <authorList>
            <person name="Grumaz C."/>
            <person name="Vainshtein Y."/>
            <person name="Kirstahler P."/>
            <person name="Sohn K."/>
        </authorList>
    </citation>
    <scope>NUCLEOTIDE SEQUENCE [LARGE SCALE GENOMIC DNA]</scope>
    <source>
        <strain evidence="4 5">DSM 535</strain>
    </source>
</reference>
<dbReference type="Gene3D" id="3.90.850.10">
    <property type="entry name" value="Fumarylacetoacetase-like, C-terminal domain"/>
    <property type="match status" value="1"/>
</dbReference>
<dbReference type="Proteomes" id="UP000194360">
    <property type="component" value="Unassembled WGS sequence"/>
</dbReference>
<dbReference type="EMBL" id="MIGB01000026">
    <property type="protein sequence ID" value="OSY38005.1"/>
    <property type="molecule type" value="Genomic_DNA"/>
</dbReference>
<gene>
    <name evidence="4" type="ORF">BG845_04412</name>
</gene>
<dbReference type="GO" id="GO:0016853">
    <property type="term" value="F:isomerase activity"/>
    <property type="evidence" value="ECO:0007669"/>
    <property type="project" value="UniProtKB-ARBA"/>
</dbReference>
<feature type="domain" description="Fumarylacetoacetase-like C-terminal" evidence="3">
    <location>
        <begin position="66"/>
        <end position="273"/>
    </location>
</feature>
<dbReference type="PANTHER" id="PTHR42796:SF4">
    <property type="entry name" value="FUMARYLACETOACETATE HYDROLASE DOMAIN-CONTAINING PROTEIN 2A"/>
    <property type="match status" value="1"/>
</dbReference>
<dbReference type="GO" id="GO:0046872">
    <property type="term" value="F:metal ion binding"/>
    <property type="evidence" value="ECO:0007669"/>
    <property type="project" value="UniProtKB-KW"/>
</dbReference>
<comment type="caution">
    <text evidence="4">The sequence shown here is derived from an EMBL/GenBank/DDBJ whole genome shotgun (WGS) entry which is preliminary data.</text>
</comment>
<dbReference type="GO" id="GO:0050385">
    <property type="term" value="F:ureidoglycolate lyase activity"/>
    <property type="evidence" value="ECO:0007669"/>
    <property type="project" value="UniProtKB-EC"/>
</dbReference>
<keyword evidence="2" id="KW-0479">Metal-binding</keyword>
<protein>
    <submittedName>
        <fullName evidence="4">Ureidoglycolate lyase</fullName>
        <ecNumber evidence="4">4.3.2.3</ecNumber>
    </submittedName>
</protein>
<evidence type="ECO:0000256" key="2">
    <source>
        <dbReference type="ARBA" id="ARBA00022723"/>
    </source>
</evidence>
<sequence length="290" mass="31030">MRLARFVAGPERGTGLVDPDAGTLRPVRERLADLVAGALPTPDGRTLELAGVRLRSPLAEDCRGLLCTGINYTEHQAESAEVFVAAAPRHPIVFFKTPAAVADPGGVLELDERMSAEFDWEVELGVVIGVGGRAIPVAEAGRHVFGYTIVNDVTARDVQRRHEQWHLGKNIDGATPVGPWIVTADEAGYPPDVDIELAVNDVPKQRAHTTDMIFSVAEQIAVISRYVALRPGDVIATGTPAGVGFTRSPAEFLRDGDVVEARIDGIGLLRNEIRVTPAAPRAAMTQVEVA</sequence>
<dbReference type="RefSeq" id="WP_085914590.1">
    <property type="nucleotide sequence ID" value="NZ_AP018920.1"/>
</dbReference>
<keyword evidence="4" id="KW-0456">Lyase</keyword>
<accession>A0A1Y2MS11</accession>
<proteinExistence type="inferred from homology"/>
<evidence type="ECO:0000256" key="1">
    <source>
        <dbReference type="ARBA" id="ARBA00010211"/>
    </source>
</evidence>
<dbReference type="InterPro" id="IPR011234">
    <property type="entry name" value="Fumarylacetoacetase-like_C"/>
</dbReference>
<evidence type="ECO:0000259" key="3">
    <source>
        <dbReference type="Pfam" id="PF01557"/>
    </source>
</evidence>
<evidence type="ECO:0000313" key="4">
    <source>
        <dbReference type="EMBL" id="OSY38005.1"/>
    </source>
</evidence>
<dbReference type="STRING" id="2074.BG845_04412"/>
<dbReference type="Pfam" id="PF01557">
    <property type="entry name" value="FAA_hydrolase"/>
    <property type="match status" value="1"/>
</dbReference>
<dbReference type="InterPro" id="IPR036663">
    <property type="entry name" value="Fumarylacetoacetase_C_sf"/>
</dbReference>
<dbReference type="FunFam" id="3.90.850.10:FF:000002">
    <property type="entry name" value="2-hydroxyhepta-2,4-diene-1,7-dioate isomerase"/>
    <property type="match status" value="1"/>
</dbReference>
<dbReference type="AlphaFoldDB" id="A0A1Y2MS11"/>
<comment type="similarity">
    <text evidence="1">Belongs to the FAH family.</text>
</comment>
<dbReference type="SUPFAM" id="SSF56529">
    <property type="entry name" value="FAH"/>
    <property type="match status" value="1"/>
</dbReference>
<organism evidence="4 5">
    <name type="scientific">Pseudonocardia autotrophica</name>
    <name type="common">Amycolata autotrophica</name>
    <name type="synonym">Nocardia autotrophica</name>
    <dbReference type="NCBI Taxonomy" id="2074"/>
    <lineage>
        <taxon>Bacteria</taxon>
        <taxon>Bacillati</taxon>
        <taxon>Actinomycetota</taxon>
        <taxon>Actinomycetes</taxon>
        <taxon>Pseudonocardiales</taxon>
        <taxon>Pseudonocardiaceae</taxon>
        <taxon>Pseudonocardia</taxon>
    </lineage>
</organism>
<dbReference type="OrthoDB" id="9805307at2"/>
<dbReference type="PANTHER" id="PTHR42796">
    <property type="entry name" value="FUMARYLACETOACETATE HYDROLASE DOMAIN-CONTAINING PROTEIN 2A-RELATED"/>
    <property type="match status" value="1"/>
</dbReference>
<keyword evidence="5" id="KW-1185">Reference proteome</keyword>